<dbReference type="EMBL" id="CP003789">
    <property type="protein sequence ID" value="AGA65055.1"/>
    <property type="molecule type" value="Genomic_DNA"/>
</dbReference>
<evidence type="ECO:0000259" key="19">
    <source>
        <dbReference type="PROSITE" id="PS51483"/>
    </source>
</evidence>
<dbReference type="Pfam" id="PF03483">
    <property type="entry name" value="B3_4"/>
    <property type="match status" value="1"/>
</dbReference>
<evidence type="ECO:0000256" key="5">
    <source>
        <dbReference type="ARBA" id="ARBA00022555"/>
    </source>
</evidence>
<dbReference type="InterPro" id="IPR041616">
    <property type="entry name" value="PheRS_beta_core"/>
</dbReference>
<dbReference type="Pfam" id="PF03147">
    <property type="entry name" value="FDX-ACB"/>
    <property type="match status" value="1"/>
</dbReference>
<dbReference type="InterPro" id="IPR033714">
    <property type="entry name" value="tRNA_bind_bactPheRS"/>
</dbReference>
<dbReference type="Gene3D" id="3.30.70.380">
    <property type="entry name" value="Ferrodoxin-fold anticodon-binding domain"/>
    <property type="match status" value="1"/>
</dbReference>
<dbReference type="InterPro" id="IPR005146">
    <property type="entry name" value="B3/B4_tRNA-bd"/>
</dbReference>
<proteinExistence type="inferred from homology"/>
<dbReference type="Pfam" id="PF01588">
    <property type="entry name" value="tRNA_bind"/>
    <property type="match status" value="1"/>
</dbReference>
<evidence type="ECO:0000256" key="1">
    <source>
        <dbReference type="ARBA" id="ARBA00004496"/>
    </source>
</evidence>
<feature type="binding site" evidence="15">
    <location>
        <position position="456"/>
    </location>
    <ligand>
        <name>Mg(2+)</name>
        <dbReference type="ChEBI" id="CHEBI:18420"/>
        <note>shared with alpha subunit</note>
    </ligand>
</feature>
<evidence type="ECO:0000256" key="6">
    <source>
        <dbReference type="ARBA" id="ARBA00022598"/>
    </source>
</evidence>
<dbReference type="STRING" id="1215343.B488_10630"/>
<dbReference type="InterPro" id="IPR036690">
    <property type="entry name" value="Fdx_antiC-bd_sf"/>
</dbReference>
<keyword evidence="9 15" id="KW-0067">ATP-binding</keyword>
<dbReference type="NCBIfam" id="TIGR00472">
    <property type="entry name" value="pheT_bact"/>
    <property type="match status" value="1"/>
</dbReference>
<evidence type="ECO:0000256" key="10">
    <source>
        <dbReference type="ARBA" id="ARBA00022842"/>
    </source>
</evidence>
<dbReference type="GO" id="GO:0000049">
    <property type="term" value="F:tRNA binding"/>
    <property type="evidence" value="ECO:0007669"/>
    <property type="project" value="UniProtKB-UniRule"/>
</dbReference>
<dbReference type="SUPFAM" id="SSF50249">
    <property type="entry name" value="Nucleic acid-binding proteins"/>
    <property type="match status" value="1"/>
</dbReference>
<dbReference type="FunFam" id="2.40.50.140:FF:000045">
    <property type="entry name" value="Phenylalanine--tRNA ligase beta subunit"/>
    <property type="match status" value="1"/>
</dbReference>
<feature type="binding site" evidence="15">
    <location>
        <position position="466"/>
    </location>
    <ligand>
        <name>Mg(2+)</name>
        <dbReference type="ChEBI" id="CHEBI:18420"/>
        <note>shared with alpha subunit</note>
    </ligand>
</feature>
<keyword evidence="21" id="KW-1185">Reference proteome</keyword>
<evidence type="ECO:0000259" key="18">
    <source>
        <dbReference type="PROSITE" id="PS51447"/>
    </source>
</evidence>
<dbReference type="NCBIfam" id="NF045760">
    <property type="entry name" value="YtpR"/>
    <property type="match status" value="1"/>
</dbReference>
<dbReference type="PATRIC" id="fig|1215343.11.peg.1092"/>
<dbReference type="HAMAP" id="MF_00283">
    <property type="entry name" value="Phe_tRNA_synth_beta1"/>
    <property type="match status" value="1"/>
</dbReference>
<evidence type="ECO:0000256" key="13">
    <source>
        <dbReference type="ARBA" id="ARBA00023146"/>
    </source>
</evidence>
<gene>
    <name evidence="15" type="primary">pheT</name>
    <name evidence="20" type="ordered locus">B488_10630</name>
</gene>
<evidence type="ECO:0000256" key="16">
    <source>
        <dbReference type="PROSITE-ProRule" id="PRU00209"/>
    </source>
</evidence>
<dbReference type="InterPro" id="IPR005121">
    <property type="entry name" value="Fdx_antiC-bd"/>
</dbReference>
<reference evidence="20 21" key="1">
    <citation type="journal article" date="2012" name="Stand. Genomic Sci.">
        <title>Complete genome sequence of Liberibacter crescens BT-1.</title>
        <authorList>
            <person name="Leonard M.T."/>
            <person name="Fagen J.R."/>
            <person name="Davis-Richardson A.G."/>
            <person name="Davis M.J."/>
            <person name="Triplett E.W."/>
        </authorList>
    </citation>
    <scope>NUCLEOTIDE SEQUENCE [LARGE SCALE GENOMIC DNA]</scope>
    <source>
        <strain evidence="20 21">BT-1</strain>
    </source>
</reference>
<dbReference type="Proteomes" id="UP000010799">
    <property type="component" value="Chromosome"/>
</dbReference>
<dbReference type="Gene3D" id="3.50.40.10">
    <property type="entry name" value="Phenylalanyl-trna Synthetase, Chain B, domain 3"/>
    <property type="match status" value="1"/>
</dbReference>
<evidence type="ECO:0000256" key="3">
    <source>
        <dbReference type="ARBA" id="ARBA00011209"/>
    </source>
</evidence>
<keyword evidence="8 15" id="KW-0547">Nucleotide-binding</keyword>
<comment type="similarity">
    <text evidence="2 15">Belongs to the phenylalanyl-tRNA synthetase beta subunit family. Type 1 subfamily.</text>
</comment>
<evidence type="ECO:0000256" key="14">
    <source>
        <dbReference type="ARBA" id="ARBA00049255"/>
    </source>
</evidence>
<evidence type="ECO:0000256" key="11">
    <source>
        <dbReference type="ARBA" id="ARBA00022884"/>
    </source>
</evidence>
<feature type="domain" description="FDX-ACB" evidence="18">
    <location>
        <begin position="715"/>
        <end position="808"/>
    </location>
</feature>
<keyword evidence="4 15" id="KW-0963">Cytoplasm</keyword>
<keyword evidence="13 15" id="KW-0030">Aminoacyl-tRNA synthetase</keyword>
<comment type="subcellular location">
    <subcellularLocation>
        <location evidence="1 15">Cytoplasm</location>
    </subcellularLocation>
</comment>
<dbReference type="AlphaFoldDB" id="L0EW43"/>
<dbReference type="Pfam" id="PF17759">
    <property type="entry name" value="tRNA_synthFbeta"/>
    <property type="match status" value="1"/>
</dbReference>
<name>L0EW43_LIBCB</name>
<comment type="catalytic activity">
    <reaction evidence="14 15">
        <text>tRNA(Phe) + L-phenylalanine + ATP = L-phenylalanyl-tRNA(Phe) + AMP + diphosphate + H(+)</text>
        <dbReference type="Rhea" id="RHEA:19413"/>
        <dbReference type="Rhea" id="RHEA-COMP:9668"/>
        <dbReference type="Rhea" id="RHEA-COMP:9699"/>
        <dbReference type="ChEBI" id="CHEBI:15378"/>
        <dbReference type="ChEBI" id="CHEBI:30616"/>
        <dbReference type="ChEBI" id="CHEBI:33019"/>
        <dbReference type="ChEBI" id="CHEBI:58095"/>
        <dbReference type="ChEBI" id="CHEBI:78442"/>
        <dbReference type="ChEBI" id="CHEBI:78531"/>
        <dbReference type="ChEBI" id="CHEBI:456215"/>
        <dbReference type="EC" id="6.1.1.20"/>
    </reaction>
</comment>
<evidence type="ECO:0000256" key="9">
    <source>
        <dbReference type="ARBA" id="ARBA00022840"/>
    </source>
</evidence>
<dbReference type="InterPro" id="IPR012340">
    <property type="entry name" value="NA-bd_OB-fold"/>
</dbReference>
<dbReference type="SUPFAM" id="SSF55681">
    <property type="entry name" value="Class II aaRS and biotin synthetases"/>
    <property type="match status" value="1"/>
</dbReference>
<dbReference type="PROSITE" id="PS51447">
    <property type="entry name" value="FDX_ACB"/>
    <property type="match status" value="1"/>
</dbReference>
<evidence type="ECO:0000256" key="12">
    <source>
        <dbReference type="ARBA" id="ARBA00022917"/>
    </source>
</evidence>
<dbReference type="GO" id="GO:0006432">
    <property type="term" value="P:phenylalanyl-tRNA aminoacylation"/>
    <property type="evidence" value="ECO:0007669"/>
    <property type="project" value="UniProtKB-UniRule"/>
</dbReference>
<dbReference type="Gene3D" id="2.40.50.140">
    <property type="entry name" value="Nucleic acid-binding proteins"/>
    <property type="match status" value="1"/>
</dbReference>
<organism evidence="20 21">
    <name type="scientific">Liberibacter crescens (strain BT-1)</name>
    <dbReference type="NCBI Taxonomy" id="1215343"/>
    <lineage>
        <taxon>Bacteria</taxon>
        <taxon>Pseudomonadati</taxon>
        <taxon>Pseudomonadota</taxon>
        <taxon>Alphaproteobacteria</taxon>
        <taxon>Hyphomicrobiales</taxon>
        <taxon>Rhizobiaceae</taxon>
        <taxon>Liberibacter</taxon>
    </lineage>
</organism>
<dbReference type="EC" id="6.1.1.20" evidence="15"/>
<keyword evidence="7 15" id="KW-0479">Metal-binding</keyword>
<evidence type="ECO:0000259" key="17">
    <source>
        <dbReference type="PROSITE" id="PS50886"/>
    </source>
</evidence>
<feature type="domain" description="B5" evidence="19">
    <location>
        <begin position="402"/>
        <end position="478"/>
    </location>
</feature>
<keyword evidence="10 15" id="KW-0460">Magnesium</keyword>
<keyword evidence="12 15" id="KW-0648">Protein biosynthesis</keyword>
<dbReference type="HOGENOM" id="CLU_016891_0_0_5"/>
<dbReference type="SMART" id="SM00873">
    <property type="entry name" value="B3_4"/>
    <property type="match status" value="1"/>
</dbReference>
<evidence type="ECO:0000256" key="7">
    <source>
        <dbReference type="ARBA" id="ARBA00022723"/>
    </source>
</evidence>
<feature type="domain" description="TRNA-binding" evidence="17">
    <location>
        <begin position="38"/>
        <end position="148"/>
    </location>
</feature>
<evidence type="ECO:0000256" key="2">
    <source>
        <dbReference type="ARBA" id="ARBA00008653"/>
    </source>
</evidence>
<dbReference type="CDD" id="cd02796">
    <property type="entry name" value="tRNA_bind_bactPheRS"/>
    <property type="match status" value="1"/>
</dbReference>
<comment type="subunit">
    <text evidence="3 15">Tetramer of two alpha and two beta subunits.</text>
</comment>
<dbReference type="PANTHER" id="PTHR10947:SF0">
    <property type="entry name" value="PHENYLALANINE--TRNA LIGASE BETA SUBUNIT"/>
    <property type="match status" value="1"/>
</dbReference>
<dbReference type="GO" id="GO:0000287">
    <property type="term" value="F:magnesium ion binding"/>
    <property type="evidence" value="ECO:0007669"/>
    <property type="project" value="UniProtKB-UniRule"/>
</dbReference>
<dbReference type="InterPro" id="IPR004532">
    <property type="entry name" value="Phe-tRNA-ligase_IIc_bsu_bact"/>
</dbReference>
<evidence type="ECO:0000313" key="20">
    <source>
        <dbReference type="EMBL" id="AGA65055.1"/>
    </source>
</evidence>
<dbReference type="PROSITE" id="PS51483">
    <property type="entry name" value="B5"/>
    <property type="match status" value="1"/>
</dbReference>
<dbReference type="GO" id="GO:0009328">
    <property type="term" value="C:phenylalanine-tRNA ligase complex"/>
    <property type="evidence" value="ECO:0007669"/>
    <property type="project" value="TreeGrafter"/>
</dbReference>
<dbReference type="SUPFAM" id="SSF46955">
    <property type="entry name" value="Putative DNA-binding domain"/>
    <property type="match status" value="1"/>
</dbReference>
<dbReference type="SMART" id="SM00874">
    <property type="entry name" value="B5"/>
    <property type="match status" value="1"/>
</dbReference>
<dbReference type="CDD" id="cd00769">
    <property type="entry name" value="PheRS_beta_core"/>
    <property type="match status" value="1"/>
</dbReference>
<dbReference type="InterPro" id="IPR005147">
    <property type="entry name" value="tRNA_synthase_B5-dom"/>
</dbReference>
<dbReference type="Gene3D" id="3.30.56.10">
    <property type="match status" value="2"/>
</dbReference>
<dbReference type="GO" id="GO:0005524">
    <property type="term" value="F:ATP binding"/>
    <property type="evidence" value="ECO:0007669"/>
    <property type="project" value="UniProtKB-UniRule"/>
</dbReference>
<dbReference type="PROSITE" id="PS50886">
    <property type="entry name" value="TRBD"/>
    <property type="match status" value="1"/>
</dbReference>
<dbReference type="SUPFAM" id="SSF54991">
    <property type="entry name" value="Anticodon-binding domain of PheRS"/>
    <property type="match status" value="1"/>
</dbReference>
<evidence type="ECO:0000256" key="4">
    <source>
        <dbReference type="ARBA" id="ARBA00022490"/>
    </source>
</evidence>
<keyword evidence="6 15" id="KW-0436">Ligase</keyword>
<dbReference type="InterPro" id="IPR045060">
    <property type="entry name" value="Phe-tRNA-ligase_IIc_bsu"/>
</dbReference>
<sequence length="809" mass="89503">MKFTLSWLKNYLDTDAGLEQICDRLTSIGLEVENVDNRKIFSSLIIGQVLSCWKHPDADHLMVLKVDIGQELPVQVVCGALNVRIGMKGVWAPPGSDIPGLGIRIDVSKIRGVESCGMMCSEKELMLSDNHLGIIELSSDSPVGVCFGNYEDGLSDPIIEIALTPNRSDCAGVYGIARDLAASGLGILKERSVPSFLIFDNVMPLDVRFELDEPNFCQGFSMRLVRGVRNGPSPKWMRRRLDAIGVRPVNALVDIANYITFDQGYPVHIFDAAKLKGDLVIRRGRHNEKIKVLCDREYELSSDQVVIASDNGVAAIAGIISSMNSCCDDNTTDVLIESSLWNSLNIAHTGRSLGIMTDSRYRFERGVDPQDMIRALDQATEFIIELCEGKASPVIVKNFLMSKLRKIKFSVSEVMRLTGLSISHEESLAILKNLGFIIEISEEEEVLVSVPSWRLDIEGKADLVEEILRIYGVDKIFGKPLVQSQRVVHNALTLQQSRTRLAKRVLAMRAMMEVVTLSFIPKLDATLFRGESCEVELANPISKEMSHMRPSLLPGLLAAVGRNVDRAFTDVAIFEVSHLYENDLPEGQRCVASGVRRGSAVIGGSGRFWSEKENKNGKFVDVFDAKADALSVIEAFMSVSSIRIETNAPSWYHPGRSGLIKIGEKITLGHFGEFHPKTLEALGLSGNVCGFEIYLDSIPVSRKKNISTKPVLTLSPFQPIKRDFAFVVDKFVSSSSLVSSVMNSDRKLIIDVTVFDVFERENLGKGKKSVALEVTIQPLKKTLSEDDFNLLTQRIIDNVFKTTGALLRT</sequence>
<keyword evidence="11 16" id="KW-0694">RNA-binding</keyword>
<evidence type="ECO:0000256" key="15">
    <source>
        <dbReference type="HAMAP-Rule" id="MF_00283"/>
    </source>
</evidence>
<keyword evidence="5 16" id="KW-0820">tRNA-binding</keyword>
<evidence type="ECO:0000313" key="21">
    <source>
        <dbReference type="Proteomes" id="UP000010799"/>
    </source>
</evidence>
<accession>L0EW43</accession>
<dbReference type="SMART" id="SM00896">
    <property type="entry name" value="FDX-ACB"/>
    <property type="match status" value="1"/>
</dbReference>
<dbReference type="eggNOG" id="COG0072">
    <property type="taxonomic scope" value="Bacteria"/>
</dbReference>
<dbReference type="GO" id="GO:0004826">
    <property type="term" value="F:phenylalanine-tRNA ligase activity"/>
    <property type="evidence" value="ECO:0007669"/>
    <property type="project" value="UniProtKB-UniRule"/>
</dbReference>
<evidence type="ECO:0000256" key="8">
    <source>
        <dbReference type="ARBA" id="ARBA00022741"/>
    </source>
</evidence>
<dbReference type="RefSeq" id="WP_015273480.1">
    <property type="nucleotide sequence ID" value="NC_019907.1"/>
</dbReference>
<dbReference type="InterPro" id="IPR002547">
    <property type="entry name" value="tRNA-bd_dom"/>
</dbReference>
<dbReference type="InterPro" id="IPR020825">
    <property type="entry name" value="Phe-tRNA_synthase-like_B3/B4"/>
</dbReference>
<comment type="cofactor">
    <cofactor evidence="15">
        <name>Mg(2+)</name>
        <dbReference type="ChEBI" id="CHEBI:18420"/>
    </cofactor>
    <text evidence="15">Binds 2 magnesium ions per tetramer.</text>
</comment>
<feature type="binding site" evidence="15">
    <location>
        <position position="462"/>
    </location>
    <ligand>
        <name>Mg(2+)</name>
        <dbReference type="ChEBI" id="CHEBI:18420"/>
        <note>shared with alpha subunit</note>
    </ligand>
</feature>
<dbReference type="KEGG" id="lcc:B488_10630"/>
<dbReference type="Gene3D" id="3.30.930.10">
    <property type="entry name" value="Bira Bifunctional Protein, Domain 2"/>
    <property type="match status" value="1"/>
</dbReference>
<dbReference type="PANTHER" id="PTHR10947">
    <property type="entry name" value="PHENYLALANYL-TRNA SYNTHETASE BETA CHAIN AND LEUCINE-RICH REPEAT-CONTAINING PROTEIN 47"/>
    <property type="match status" value="1"/>
</dbReference>
<dbReference type="InterPro" id="IPR045864">
    <property type="entry name" value="aa-tRNA-synth_II/BPL/LPL"/>
</dbReference>
<protein>
    <recommendedName>
        <fullName evidence="15">Phenylalanine--tRNA ligase beta subunit</fullName>
        <ecNumber evidence="15">6.1.1.20</ecNumber>
    </recommendedName>
    <alternativeName>
        <fullName evidence="15">Phenylalanyl-tRNA synthetase beta subunit</fullName>
        <shortName evidence="15">PheRS</shortName>
    </alternativeName>
</protein>
<feature type="binding site" evidence="15">
    <location>
        <position position="465"/>
    </location>
    <ligand>
        <name>Mg(2+)</name>
        <dbReference type="ChEBI" id="CHEBI:18420"/>
        <note>shared with alpha subunit</note>
    </ligand>
</feature>
<dbReference type="InterPro" id="IPR009061">
    <property type="entry name" value="DNA-bd_dom_put_sf"/>
</dbReference>
<dbReference type="SUPFAM" id="SSF56037">
    <property type="entry name" value="PheT/TilS domain"/>
    <property type="match status" value="1"/>
</dbReference>
<dbReference type="Pfam" id="PF03484">
    <property type="entry name" value="B5"/>
    <property type="match status" value="1"/>
</dbReference>